<feature type="domain" description="Nuclease associated modular" evidence="2">
    <location>
        <begin position="109"/>
        <end position="137"/>
    </location>
</feature>
<dbReference type="PANTHER" id="PTHR34199">
    <property type="entry name" value="NUMOD3 MOTIF FAMILY PROTEIN, EXPRESSED"/>
    <property type="match status" value="1"/>
</dbReference>
<gene>
    <name evidence="3" type="ORF">LUZ63_017774</name>
</gene>
<dbReference type="Pfam" id="PF07460">
    <property type="entry name" value="NUMOD3"/>
    <property type="match status" value="1"/>
</dbReference>
<accession>A0A9Q0HGW8</accession>
<evidence type="ECO:0000313" key="4">
    <source>
        <dbReference type="Proteomes" id="UP001151287"/>
    </source>
</evidence>
<keyword evidence="4" id="KW-1185">Reference proteome</keyword>
<evidence type="ECO:0000259" key="2">
    <source>
        <dbReference type="Pfam" id="PF07460"/>
    </source>
</evidence>
<proteinExistence type="predicted"/>
<sequence>MHCALPLPKLLFSSPMASVSNTKAFSHTDSTLSLLSSRKRVVSGWRFYVQFHTKFKFEPAICALATVESEPIAPSSSLESRIGSDLNLGASLDVFQEDSDLDDREKLRRSRISRANKGNIPWNKGKKHSPETVQRIRERTKIAMQNPKVMSFIGKTYSNNSYLYLVDLCKSEDTKSRIGEGVKEGWRRRREKIMIQEGCHLEWRNIIADAARVGLYGDKELHWDSYELLQEELEREWVQSVQRRRSMPRQHISSRAPKSLEQRKRIAEAIRTKWTDPEYRQRVHTAIIRHHVSASDDSEKKQKKKPSRTLSSDKKKSTESKIVESEMKSVTVHEKTMKDAPSYKDPMVSTKLEMIKKIKDQRLAKDMKRKEAVERAKLLIAEAEKAAKALEVAALENPLAQASLVEARNLIAKATKMLDSIEQGPLLADSSLNDASSSDSETSDQVPTKLHINGKCSFNLDVTAPSLALNGSSKAIIGCLISINGLVGGDDKDEKSEERVPGKLVEMEGD</sequence>
<feature type="region of interest" description="Disordered" evidence="1">
    <location>
        <begin position="488"/>
        <end position="510"/>
    </location>
</feature>
<organism evidence="3 4">
    <name type="scientific">Rhynchospora breviuscula</name>
    <dbReference type="NCBI Taxonomy" id="2022672"/>
    <lineage>
        <taxon>Eukaryota</taxon>
        <taxon>Viridiplantae</taxon>
        <taxon>Streptophyta</taxon>
        <taxon>Embryophyta</taxon>
        <taxon>Tracheophyta</taxon>
        <taxon>Spermatophyta</taxon>
        <taxon>Magnoliopsida</taxon>
        <taxon>Liliopsida</taxon>
        <taxon>Poales</taxon>
        <taxon>Cyperaceae</taxon>
        <taxon>Cyperoideae</taxon>
        <taxon>Rhynchosporeae</taxon>
        <taxon>Rhynchospora</taxon>
    </lineage>
</organism>
<evidence type="ECO:0000313" key="3">
    <source>
        <dbReference type="EMBL" id="KAJ1686384.1"/>
    </source>
</evidence>
<feature type="compositionally biased region" description="Basic and acidic residues" evidence="1">
    <location>
        <begin position="311"/>
        <end position="342"/>
    </location>
</feature>
<feature type="compositionally biased region" description="Basic and acidic residues" evidence="1">
    <location>
        <begin position="489"/>
        <end position="501"/>
    </location>
</feature>
<dbReference type="InterPro" id="IPR003611">
    <property type="entry name" value="NUMOD3"/>
</dbReference>
<dbReference type="Proteomes" id="UP001151287">
    <property type="component" value="Unassembled WGS sequence"/>
</dbReference>
<dbReference type="PANTHER" id="PTHR34199:SF2">
    <property type="entry name" value="NUMOD3 MOTIF FAMILY PROTEIN, EXPRESSED"/>
    <property type="match status" value="1"/>
</dbReference>
<comment type="caution">
    <text evidence="3">The sequence shown here is derived from an EMBL/GenBank/DDBJ whole genome shotgun (WGS) entry which is preliminary data.</text>
</comment>
<evidence type="ECO:0000256" key="1">
    <source>
        <dbReference type="SAM" id="MobiDB-lite"/>
    </source>
</evidence>
<dbReference type="EMBL" id="JAMQYH010000005">
    <property type="protein sequence ID" value="KAJ1686384.1"/>
    <property type="molecule type" value="Genomic_DNA"/>
</dbReference>
<dbReference type="OrthoDB" id="1935413at2759"/>
<dbReference type="GO" id="GO:0003677">
    <property type="term" value="F:DNA binding"/>
    <property type="evidence" value="ECO:0007669"/>
    <property type="project" value="InterPro"/>
</dbReference>
<feature type="region of interest" description="Disordered" evidence="1">
    <location>
        <begin position="243"/>
        <end position="263"/>
    </location>
</feature>
<dbReference type="AlphaFoldDB" id="A0A9Q0HGW8"/>
<feature type="region of interest" description="Disordered" evidence="1">
    <location>
        <begin position="289"/>
        <end position="344"/>
    </location>
</feature>
<name>A0A9Q0HGW8_9POAL</name>
<protein>
    <recommendedName>
        <fullName evidence="2">Nuclease associated modular domain-containing protein</fullName>
    </recommendedName>
</protein>
<reference evidence="3" key="1">
    <citation type="journal article" date="2022" name="Cell">
        <title>Repeat-based holocentromeres influence genome architecture and karyotype evolution.</title>
        <authorList>
            <person name="Hofstatter P.G."/>
            <person name="Thangavel G."/>
            <person name="Lux T."/>
            <person name="Neumann P."/>
            <person name="Vondrak T."/>
            <person name="Novak P."/>
            <person name="Zhang M."/>
            <person name="Costa L."/>
            <person name="Castellani M."/>
            <person name="Scott A."/>
            <person name="Toegelov H."/>
            <person name="Fuchs J."/>
            <person name="Mata-Sucre Y."/>
            <person name="Dias Y."/>
            <person name="Vanzela A.L.L."/>
            <person name="Huettel B."/>
            <person name="Almeida C.C.S."/>
            <person name="Simkova H."/>
            <person name="Souza G."/>
            <person name="Pedrosa-Harand A."/>
            <person name="Macas J."/>
            <person name="Mayer K.F.X."/>
            <person name="Houben A."/>
            <person name="Marques A."/>
        </authorList>
    </citation>
    <scope>NUCLEOTIDE SEQUENCE</scope>
    <source>
        <strain evidence="3">RhyBre1mFocal</strain>
    </source>
</reference>